<feature type="signal peptide" evidence="2">
    <location>
        <begin position="1"/>
        <end position="20"/>
    </location>
</feature>
<gene>
    <name evidence="4" type="ORF">MLC_4370</name>
</gene>
<reference evidence="5" key="1">
    <citation type="journal article" date="2011" name="BMC Genomics">
        <title>Mycoplasma mycoides, from "mycoides Small Colony" to "capri". A microevolutionary perspective.</title>
        <authorList>
            <person name="Thiaucourt F."/>
            <person name="Manso-Silvan L."/>
            <person name="Salah W."/>
            <person name="Barbe V."/>
            <person name="Berger A."/>
            <person name="Jacob D."/>
            <person name="Breton M."/>
            <person name="Dupuy V."/>
            <person name="Lomenech A.M."/>
            <person name="Blanchard A."/>
            <person name="Sirand-Pugnet P."/>
        </authorList>
    </citation>
    <scope>NUCLEOTIDE SEQUENCE [LARGE SCALE GENOMIC DNA]</scope>
    <source>
        <strain evidence="5">95010</strain>
    </source>
</reference>
<feature type="compositionally biased region" description="Low complexity" evidence="1">
    <location>
        <begin position="48"/>
        <end position="57"/>
    </location>
</feature>
<dbReference type="RefSeq" id="WP_013729561.1">
    <property type="nucleotide sequence ID" value="NC_015431.1"/>
</dbReference>
<feature type="compositionally biased region" description="Low complexity" evidence="1">
    <location>
        <begin position="85"/>
        <end position="101"/>
    </location>
</feature>
<protein>
    <recommendedName>
        <fullName evidence="3">Transglutaminase-like domain-containing protein</fullName>
    </recommendedName>
</protein>
<evidence type="ECO:0000256" key="1">
    <source>
        <dbReference type="SAM" id="MobiDB-lite"/>
    </source>
</evidence>
<dbReference type="SUPFAM" id="SSF54001">
    <property type="entry name" value="Cysteine proteinases"/>
    <property type="match status" value="1"/>
</dbReference>
<dbReference type="GO" id="GO:0005737">
    <property type="term" value="C:cytoplasm"/>
    <property type="evidence" value="ECO:0007669"/>
    <property type="project" value="TreeGrafter"/>
</dbReference>
<dbReference type="AlphaFoldDB" id="F4MPY2"/>
<dbReference type="EMBL" id="FQ377874">
    <property type="protein sequence ID" value="CBW54165.1"/>
    <property type="molecule type" value="Genomic_DNA"/>
</dbReference>
<dbReference type="InterPro" id="IPR038765">
    <property type="entry name" value="Papain-like_cys_pep_sf"/>
</dbReference>
<feature type="region of interest" description="Disordered" evidence="1">
    <location>
        <begin position="29"/>
        <end position="114"/>
    </location>
</feature>
<feature type="domain" description="Transglutaminase-like" evidence="3">
    <location>
        <begin position="343"/>
        <end position="403"/>
    </location>
</feature>
<dbReference type="InterPro" id="IPR002931">
    <property type="entry name" value="Transglutaminase-like"/>
</dbReference>
<dbReference type="SMART" id="SM00460">
    <property type="entry name" value="TGc"/>
    <property type="match status" value="1"/>
</dbReference>
<proteinExistence type="predicted"/>
<dbReference type="NCBIfam" id="NF045980">
    <property type="entry name" value="MAG6410_fam_LP"/>
    <property type="match status" value="1"/>
</dbReference>
<feature type="compositionally biased region" description="Polar residues" evidence="1">
    <location>
        <begin position="29"/>
        <end position="42"/>
    </location>
</feature>
<reference evidence="5" key="2">
    <citation type="journal article" date="2011" name="BMC Genomics">
        <title>Mycoplasma mycoides, from mycoides Small Colony to capri. A microevolutionary perspective.</title>
        <authorList>
            <person name="Thiaucourt F."/>
            <person name="Manso-Silvan L."/>
            <person name="Salah W."/>
            <person name="Barbe V."/>
            <person name="Berger A."/>
            <person name="Jacob D."/>
            <person name="Breton M."/>
            <person name="Dupuy V."/>
            <person name="Lomenech A.M."/>
            <person name="Blanchard A."/>
            <person name="Sirand-Pugnet P."/>
        </authorList>
    </citation>
    <scope>NUCLEOTIDE SEQUENCE [LARGE SCALE GENOMIC DNA]</scope>
    <source>
        <strain evidence="5">95010</strain>
    </source>
</reference>
<name>F4MPY2_MYCML</name>
<feature type="chain" id="PRO_5003317605" description="Transglutaminase-like domain-containing protein" evidence="2">
    <location>
        <begin position="21"/>
        <end position="761"/>
    </location>
</feature>
<evidence type="ECO:0000256" key="2">
    <source>
        <dbReference type="SAM" id="SignalP"/>
    </source>
</evidence>
<keyword evidence="2" id="KW-0732">Signal</keyword>
<sequence>MKKLQKYIKLLSLGSVVVLATTTISCSINNSNTKNNLVIPTTNKKPNKPNNNLSPNSESDKNKNNNSSPKNEDFQPSNNDSNQGSSHSNSDNINNNSSSSEIIDHSDNNTNDNPTYFSSISRLNHNLTELENKYIDFENKNFQPIDTNENQIKEIILNSQLPTNFYSHPKYKLEQTHIILDEFQNKEVKLKLIDVDSKSEISNDDIKWYQKISYPQDKVLDTKESQENGTFILSDNGTIKWKDTKSTNEEFGPEEKSARLWASYKGYLYSAIVTVYSSQKSKVLNNENEAKKMAKEIVKKNEWSKLPTLEKLTKAYEWMTKEVKYDHDTTTGSILKNQNAYSALVDRYTVCTGYAKGLKLLLEELGIPCRFIEGYSERESRLTKHAWNLVQLDNEWYHVDATSDRVENKQVKTDFKFFLNTNKDFAEYDNFVRNFSNPGSSLRNLKLKNFVETEDDVLALIDNNWDPNKKQINKLNLITNGKNFITVSNAFDKRGLIVKDNGSKINQVIGPNKDVSYTFNNQNSNQVTSVKITKIQKDDKNNTIQIDFDKNVPDLKIGNFNIKNALIKKVENKNNSYILYLDHFSSFGKVNIELESIKRKDYKFELNGNNIVEFNIEKQEKPNISIQALDSKNIKINNQQSNLEYNFNNTSWQDVPKDFIIKNATVGSLYVRYKETATKPSSDIQVIEISKSSEIDNLVKLVNNNMLIGLDYSMEYKKEEDSSWTSVNKTVLKDLKSGTYWIRTKAFGSTLASDISKVEIK</sequence>
<dbReference type="InterPro" id="IPR052557">
    <property type="entry name" value="CAP/Cytokinesis_protein"/>
</dbReference>
<accession>F4MPY2</accession>
<evidence type="ECO:0000313" key="4">
    <source>
        <dbReference type="EMBL" id="CBW54165.1"/>
    </source>
</evidence>
<dbReference type="Pfam" id="PF01841">
    <property type="entry name" value="Transglut_core"/>
    <property type="match status" value="1"/>
</dbReference>
<dbReference type="HOGENOM" id="CLU_013351_0_0_14"/>
<organism evidence="4 5">
    <name type="scientific">Mycoplasma mycoides subsp. capri LC str. 95010</name>
    <dbReference type="NCBI Taxonomy" id="862259"/>
    <lineage>
        <taxon>Bacteria</taxon>
        <taxon>Bacillati</taxon>
        <taxon>Mycoplasmatota</taxon>
        <taxon>Mollicutes</taxon>
        <taxon>Mycoplasmataceae</taxon>
        <taxon>Mycoplasma</taxon>
    </lineage>
</organism>
<dbReference type="PANTHER" id="PTHR46333">
    <property type="entry name" value="CYTOKINESIS PROTEIN 3"/>
    <property type="match status" value="1"/>
</dbReference>
<evidence type="ECO:0000313" key="5">
    <source>
        <dbReference type="Proteomes" id="UP000010103"/>
    </source>
</evidence>
<dbReference type="PROSITE" id="PS51257">
    <property type="entry name" value="PROKAR_LIPOPROTEIN"/>
    <property type="match status" value="1"/>
</dbReference>
<evidence type="ECO:0000259" key="3">
    <source>
        <dbReference type="SMART" id="SM00460"/>
    </source>
</evidence>
<dbReference type="Gene3D" id="3.10.620.30">
    <property type="match status" value="1"/>
</dbReference>
<feature type="compositionally biased region" description="Polar residues" evidence="1">
    <location>
        <begin position="74"/>
        <end position="84"/>
    </location>
</feature>
<dbReference type="Proteomes" id="UP000010103">
    <property type="component" value="Chromosome"/>
</dbReference>
<dbReference type="KEGG" id="mml:MLC_4370"/>
<dbReference type="PANTHER" id="PTHR46333:SF2">
    <property type="entry name" value="CYTOKINESIS PROTEIN 3"/>
    <property type="match status" value="1"/>
</dbReference>